<dbReference type="Pfam" id="PF00003">
    <property type="entry name" value="7tm_3"/>
    <property type="match status" value="1"/>
</dbReference>
<dbReference type="PANTHER" id="PTHR24060">
    <property type="entry name" value="METABOTROPIC GLUTAMATE RECEPTOR"/>
    <property type="match status" value="1"/>
</dbReference>
<name>A0A507DQ56_9FUNG</name>
<gene>
    <name evidence="8" type="ORF">PhCBS80983_g06188</name>
</gene>
<evidence type="ECO:0000256" key="4">
    <source>
        <dbReference type="ARBA" id="ARBA00023136"/>
    </source>
</evidence>
<protein>
    <recommendedName>
        <fullName evidence="7">G-protein coupled receptors family 3 profile domain-containing protein</fullName>
    </recommendedName>
</protein>
<feature type="transmembrane region" description="Helical" evidence="6">
    <location>
        <begin position="103"/>
        <end position="127"/>
    </location>
</feature>
<keyword evidence="9" id="KW-1185">Reference proteome</keyword>
<comment type="caution">
    <text evidence="8">The sequence shown here is derived from an EMBL/GenBank/DDBJ whole genome shotgun (WGS) entry which is preliminary data.</text>
</comment>
<feature type="domain" description="G-protein coupled receptors family 3 profile" evidence="7">
    <location>
        <begin position="42"/>
        <end position="135"/>
    </location>
</feature>
<dbReference type="InterPro" id="IPR017978">
    <property type="entry name" value="GPCR_3_C"/>
</dbReference>
<evidence type="ECO:0000256" key="1">
    <source>
        <dbReference type="ARBA" id="ARBA00004141"/>
    </source>
</evidence>
<evidence type="ECO:0000259" key="7">
    <source>
        <dbReference type="PROSITE" id="PS50259"/>
    </source>
</evidence>
<evidence type="ECO:0000256" key="6">
    <source>
        <dbReference type="SAM" id="Phobius"/>
    </source>
</evidence>
<reference evidence="8 9" key="1">
    <citation type="journal article" date="2019" name="Sci. Rep.">
        <title>Comparative genomics of chytrid fungi reveal insights into the obligate biotrophic and pathogenic lifestyle of Synchytrium endobioticum.</title>
        <authorList>
            <person name="van de Vossenberg B.T.L.H."/>
            <person name="Warris S."/>
            <person name="Nguyen H.D.T."/>
            <person name="van Gent-Pelzer M.P.E."/>
            <person name="Joly D.L."/>
            <person name="van de Geest H.C."/>
            <person name="Bonants P.J.M."/>
            <person name="Smith D.S."/>
            <person name="Levesque C.A."/>
            <person name="van der Lee T.A.J."/>
        </authorList>
    </citation>
    <scope>NUCLEOTIDE SEQUENCE [LARGE SCALE GENOMIC DNA]</scope>
    <source>
        <strain evidence="8 9">CBS 809.83</strain>
    </source>
</reference>
<dbReference type="AlphaFoldDB" id="A0A507DQ56"/>
<keyword evidence="5" id="KW-0325">Glycoprotein</keyword>
<evidence type="ECO:0000313" key="9">
    <source>
        <dbReference type="Proteomes" id="UP000318582"/>
    </source>
</evidence>
<keyword evidence="3 6" id="KW-1133">Transmembrane helix</keyword>
<dbReference type="GO" id="GO:0016020">
    <property type="term" value="C:membrane"/>
    <property type="evidence" value="ECO:0007669"/>
    <property type="project" value="UniProtKB-SubCell"/>
</dbReference>
<proteinExistence type="predicted"/>
<feature type="transmembrane region" description="Helical" evidence="6">
    <location>
        <begin position="44"/>
        <end position="65"/>
    </location>
</feature>
<dbReference type="GO" id="GO:0004930">
    <property type="term" value="F:G protein-coupled receptor activity"/>
    <property type="evidence" value="ECO:0007669"/>
    <property type="project" value="InterPro"/>
</dbReference>
<comment type="subcellular location">
    <subcellularLocation>
        <location evidence="1">Membrane</location>
        <topology evidence="1">Multi-pass membrane protein</topology>
    </subcellularLocation>
</comment>
<organism evidence="8 9">
    <name type="scientific">Powellomyces hirtus</name>
    <dbReference type="NCBI Taxonomy" id="109895"/>
    <lineage>
        <taxon>Eukaryota</taxon>
        <taxon>Fungi</taxon>
        <taxon>Fungi incertae sedis</taxon>
        <taxon>Chytridiomycota</taxon>
        <taxon>Chytridiomycota incertae sedis</taxon>
        <taxon>Chytridiomycetes</taxon>
        <taxon>Spizellomycetales</taxon>
        <taxon>Powellomycetaceae</taxon>
        <taxon>Powellomyces</taxon>
    </lineage>
</organism>
<sequence>MVGSTSNPILTPSNLIFFGNSLTLPSDLPPPTRHNPTWASPQGIIFSTLSALLLAAHLTAIVVTYRNRNVTVIKRGSWKSLVLILVGLVWVGVAPLLYLGDMSAAVCGVQPFILNVGFGIVFANLGAKTWRVYRVSRSHISRAHNDGTTALNVFMRRTSDLQ</sequence>
<dbReference type="EMBL" id="QEAQ01000198">
    <property type="protein sequence ID" value="TPX53743.1"/>
    <property type="molecule type" value="Genomic_DNA"/>
</dbReference>
<dbReference type="PROSITE" id="PS50259">
    <property type="entry name" value="G_PROTEIN_RECEP_F3_4"/>
    <property type="match status" value="1"/>
</dbReference>
<dbReference type="InterPro" id="IPR050726">
    <property type="entry name" value="mGluR"/>
</dbReference>
<feature type="transmembrane region" description="Helical" evidence="6">
    <location>
        <begin position="77"/>
        <end position="97"/>
    </location>
</feature>
<dbReference type="STRING" id="109895.A0A507DQ56"/>
<keyword evidence="2 6" id="KW-0812">Transmembrane</keyword>
<evidence type="ECO:0000313" key="8">
    <source>
        <dbReference type="EMBL" id="TPX53743.1"/>
    </source>
</evidence>
<accession>A0A507DQ56</accession>
<evidence type="ECO:0000256" key="2">
    <source>
        <dbReference type="ARBA" id="ARBA00022692"/>
    </source>
</evidence>
<dbReference type="Proteomes" id="UP000318582">
    <property type="component" value="Unassembled WGS sequence"/>
</dbReference>
<evidence type="ECO:0000256" key="3">
    <source>
        <dbReference type="ARBA" id="ARBA00022989"/>
    </source>
</evidence>
<keyword evidence="4 6" id="KW-0472">Membrane</keyword>
<evidence type="ECO:0000256" key="5">
    <source>
        <dbReference type="ARBA" id="ARBA00023180"/>
    </source>
</evidence>